<sequence>MPPLKKIHSDKANGRPVGGYASRESIKIRGPQGGEVNGEAAK</sequence>
<protein>
    <submittedName>
        <fullName evidence="2">Uncharacterized protein</fullName>
    </submittedName>
</protein>
<dbReference type="AlphaFoldDB" id="A0A6N2ZQH5"/>
<reference evidence="2" key="1">
    <citation type="submission" date="2019-11" db="EMBL/GenBank/DDBJ databases">
        <authorList>
            <person name="Feng L."/>
        </authorList>
    </citation>
    <scope>NUCLEOTIDE SEQUENCE</scope>
    <source>
        <strain evidence="2">ElimosumLFYP34</strain>
    </source>
</reference>
<evidence type="ECO:0000313" key="2">
    <source>
        <dbReference type="EMBL" id="VYT80407.1"/>
    </source>
</evidence>
<gene>
    <name evidence="2" type="ORF">ELLFYP34_01959</name>
</gene>
<name>A0A6N2ZQH5_EUBLI</name>
<feature type="region of interest" description="Disordered" evidence="1">
    <location>
        <begin position="1"/>
        <end position="42"/>
    </location>
</feature>
<evidence type="ECO:0000256" key="1">
    <source>
        <dbReference type="SAM" id="MobiDB-lite"/>
    </source>
</evidence>
<dbReference type="EMBL" id="CACRTR010000003">
    <property type="protein sequence ID" value="VYT80407.1"/>
    <property type="molecule type" value="Genomic_DNA"/>
</dbReference>
<accession>A0A6N2ZQH5</accession>
<organism evidence="2">
    <name type="scientific">Eubacterium limosum</name>
    <dbReference type="NCBI Taxonomy" id="1736"/>
    <lineage>
        <taxon>Bacteria</taxon>
        <taxon>Bacillati</taxon>
        <taxon>Bacillota</taxon>
        <taxon>Clostridia</taxon>
        <taxon>Eubacteriales</taxon>
        <taxon>Eubacteriaceae</taxon>
        <taxon>Eubacterium</taxon>
    </lineage>
</organism>
<proteinExistence type="predicted"/>